<comment type="caution">
    <text evidence="1">The sequence shown here is derived from an EMBL/GenBank/DDBJ whole genome shotgun (WGS) entry which is preliminary data.</text>
</comment>
<dbReference type="AlphaFoldDB" id="A0A7J8DC44"/>
<organism evidence="1 2">
    <name type="scientific">Molossus molossus</name>
    <name type="common">Pallas' mastiff bat</name>
    <name type="synonym">Vespertilio molossus</name>
    <dbReference type="NCBI Taxonomy" id="27622"/>
    <lineage>
        <taxon>Eukaryota</taxon>
        <taxon>Metazoa</taxon>
        <taxon>Chordata</taxon>
        <taxon>Craniata</taxon>
        <taxon>Vertebrata</taxon>
        <taxon>Euteleostomi</taxon>
        <taxon>Mammalia</taxon>
        <taxon>Eutheria</taxon>
        <taxon>Laurasiatheria</taxon>
        <taxon>Chiroptera</taxon>
        <taxon>Yangochiroptera</taxon>
        <taxon>Molossidae</taxon>
        <taxon>Molossus</taxon>
    </lineage>
</organism>
<dbReference type="EMBL" id="JACASF010000018">
    <property type="protein sequence ID" value="KAF6420596.1"/>
    <property type="molecule type" value="Genomic_DNA"/>
</dbReference>
<accession>A0A7J8DC44</accession>
<protein>
    <submittedName>
        <fullName evidence="1">Uncharacterized protein</fullName>
    </submittedName>
</protein>
<dbReference type="InParanoid" id="A0A7J8DC44"/>
<gene>
    <name evidence="1" type="ORF">HJG59_009331</name>
</gene>
<keyword evidence="2" id="KW-1185">Reference proteome</keyword>
<name>A0A7J8DC44_MOLMO</name>
<evidence type="ECO:0000313" key="2">
    <source>
        <dbReference type="Proteomes" id="UP000550707"/>
    </source>
</evidence>
<sequence length="120" mass="13128">MFPRRAQWYTATDNNSSCFGEETIPGLLAITTQHETAVIWKAGRERNTRGQTQTEQRWGERLLGCPGQAGVPLCGLHNGCLLQRNSHGEGHVAVTTDYVIAMGARIMGVPVNSEDPQIPP</sequence>
<evidence type="ECO:0000313" key="1">
    <source>
        <dbReference type="EMBL" id="KAF6420596.1"/>
    </source>
</evidence>
<dbReference type="Proteomes" id="UP000550707">
    <property type="component" value="Unassembled WGS sequence"/>
</dbReference>
<reference evidence="1 2" key="1">
    <citation type="journal article" date="2020" name="Nature">
        <title>Six reference-quality genomes reveal evolution of bat adaptations.</title>
        <authorList>
            <person name="Jebb D."/>
            <person name="Huang Z."/>
            <person name="Pippel M."/>
            <person name="Hughes G.M."/>
            <person name="Lavrichenko K."/>
            <person name="Devanna P."/>
            <person name="Winkler S."/>
            <person name="Jermiin L.S."/>
            <person name="Skirmuntt E.C."/>
            <person name="Katzourakis A."/>
            <person name="Burkitt-Gray L."/>
            <person name="Ray D.A."/>
            <person name="Sullivan K.A.M."/>
            <person name="Roscito J.G."/>
            <person name="Kirilenko B.M."/>
            <person name="Davalos L.M."/>
            <person name="Corthals A.P."/>
            <person name="Power M.L."/>
            <person name="Jones G."/>
            <person name="Ransome R.D."/>
            <person name="Dechmann D.K.N."/>
            <person name="Locatelli A.G."/>
            <person name="Puechmaille S.J."/>
            <person name="Fedrigo O."/>
            <person name="Jarvis E.D."/>
            <person name="Hiller M."/>
            <person name="Vernes S.C."/>
            <person name="Myers E.W."/>
            <person name="Teeling E.C."/>
        </authorList>
    </citation>
    <scope>NUCLEOTIDE SEQUENCE [LARGE SCALE GENOMIC DNA]</scope>
    <source>
        <strain evidence="1">MMolMol1</strain>
        <tissue evidence="1">Muscle</tissue>
    </source>
</reference>
<proteinExistence type="predicted"/>